<proteinExistence type="predicted"/>
<comment type="caution">
    <text evidence="2">The sequence shown here is derived from an EMBL/GenBank/DDBJ whole genome shotgun (WGS) entry which is preliminary data.</text>
</comment>
<dbReference type="GeneID" id="92375857"/>
<accession>A0A1G4IE22</accession>
<reference evidence="2" key="1">
    <citation type="submission" date="2016-09" db="EMBL/GenBank/DDBJ databases">
        <authorList>
            <person name="Hebert L."/>
            <person name="Moumen B."/>
        </authorList>
    </citation>
    <scope>NUCLEOTIDE SEQUENCE [LARGE SCALE GENOMIC DNA]</scope>
    <source>
        <strain evidence="2">OVI</strain>
    </source>
</reference>
<feature type="region of interest" description="Disordered" evidence="1">
    <location>
        <begin position="852"/>
        <end position="899"/>
    </location>
</feature>
<dbReference type="Pfam" id="PF08613">
    <property type="entry name" value="Cyclin"/>
    <property type="match status" value="1"/>
</dbReference>
<dbReference type="GO" id="GO:0019901">
    <property type="term" value="F:protein kinase binding"/>
    <property type="evidence" value="ECO:0007669"/>
    <property type="project" value="InterPro"/>
</dbReference>
<evidence type="ECO:0000256" key="1">
    <source>
        <dbReference type="SAM" id="MobiDB-lite"/>
    </source>
</evidence>
<dbReference type="PANTHER" id="PTHR15615">
    <property type="match status" value="1"/>
</dbReference>
<dbReference type="Gene3D" id="1.10.472.10">
    <property type="entry name" value="Cyclin-like"/>
    <property type="match status" value="1"/>
</dbReference>
<evidence type="ECO:0000313" key="3">
    <source>
        <dbReference type="Proteomes" id="UP000195570"/>
    </source>
</evidence>
<dbReference type="VEuPathDB" id="TriTrypDB:TEOVI_000191700"/>
<dbReference type="EMBL" id="CZPT02001419">
    <property type="protein sequence ID" value="SCU70344.1"/>
    <property type="molecule type" value="Genomic_DNA"/>
</dbReference>
<feature type="region of interest" description="Disordered" evidence="1">
    <location>
        <begin position="50"/>
        <end position="79"/>
    </location>
</feature>
<sequence length="899" mass="96307">MTLSVDTAIGDTAICMERSCDAPTPTYAVKTRAMVLSGGSGCTLSRCRRLGRSARQRSPSNKRFSGRMSAASVTPSGGPVMDRSGTGYVDVCRGGECAPMLCRSGGCDHGVSIFAAAATPAAAVPLLDGTVAAECTNGAGGMPADGSRCVTQLYDAGASLRNESGRRYRNNYSCHYSNSGGSGYCCCSASYRGQKGHKGGQSQVFHNSPLFMGNGGNLPPNRGVISNYHYHHHPPCGASHHHHQRCAVRSHRRRGFGAAAVEAIRSRFQAGATMSHHAPPLSAVKCNRQTKQTASNGDQEPRQAFQVPLPRSKAAAGVTQPSATSCDAGVVRPSKGDFRIEMDTPFSATDSMNDPVNGSSRLSGIAPLFDLAIQQLILECDRRVANASGTACASAHSPSNSCNSQKQSSAHFSVNTHSFDMPTASHTKTTFAQTPKESSFATFAVEQAPLEGGQLESPHRDAEAEVMARDGACTTKLHRVEPRLEERVTARRENHVGNVVGRLFRDQSEDAVDLGSDCSKLQLLIVSVGLTVSFGESAPLVLIGTLIYLFRIVKRCDSEYSSVTAANWYRLTAVALLVATKMYVDGSGSWNECFSNATDIPLKELNKLEIDFLFLLDFDALITEEEVEARADWMDSVASRHDMMTPLRTFVLGSSCAPSCVATPLSPAADEAFRSVPLGSSSNMPSTPLSLTPSNMTPVNCFSTPFTQSRPIRNQCVGSLVSGVDASDKQQQQTRPSSMRRLSSSLCPCDRMSPLPLSVSSLSLTERLFSVVHAPAEPETPPSLRRFARQDDEPVSPLTPPDQERMSPVFFFCNATRGRRCNAMTAVGEKTNKTSPAGSAVQYRVSAGVAGDAWNGDEMDEEGGTPPHPRRCILSPPTQEAAPLPPLGMTDFHHRLPRK</sequence>
<gene>
    <name evidence="2" type="ORF">TEOVI_000191700</name>
</gene>
<feature type="compositionally biased region" description="Low complexity" evidence="1">
    <location>
        <begin position="736"/>
        <end position="745"/>
    </location>
</feature>
<dbReference type="PANTHER" id="PTHR15615:SF112">
    <property type="entry name" value="CYCLIN, PUTATIVE-RELATED"/>
    <property type="match status" value="1"/>
</dbReference>
<feature type="region of interest" description="Disordered" evidence="1">
    <location>
        <begin position="773"/>
        <end position="803"/>
    </location>
</feature>
<keyword evidence="3" id="KW-1185">Reference proteome</keyword>
<evidence type="ECO:0000313" key="2">
    <source>
        <dbReference type="EMBL" id="SCU70344.1"/>
    </source>
</evidence>
<dbReference type="Proteomes" id="UP000195570">
    <property type="component" value="Unassembled WGS sequence"/>
</dbReference>
<dbReference type="InterPro" id="IPR013922">
    <property type="entry name" value="Cyclin_PHO80-like"/>
</dbReference>
<protein>
    <submittedName>
        <fullName evidence="2">CYC2-like cyclin, putative</fullName>
    </submittedName>
</protein>
<organism evidence="2 3">
    <name type="scientific">Trypanosoma equiperdum</name>
    <dbReference type="NCBI Taxonomy" id="5694"/>
    <lineage>
        <taxon>Eukaryota</taxon>
        <taxon>Discoba</taxon>
        <taxon>Euglenozoa</taxon>
        <taxon>Kinetoplastea</taxon>
        <taxon>Metakinetoplastina</taxon>
        <taxon>Trypanosomatida</taxon>
        <taxon>Trypanosomatidae</taxon>
        <taxon>Trypanosoma</taxon>
    </lineage>
</organism>
<dbReference type="RefSeq" id="XP_067081174.1">
    <property type="nucleotide sequence ID" value="XM_067225073.1"/>
</dbReference>
<feature type="region of interest" description="Disordered" evidence="1">
    <location>
        <begin position="723"/>
        <end position="745"/>
    </location>
</feature>
<dbReference type="CDD" id="cd20540">
    <property type="entry name" value="CYCLIN_CCNY_like"/>
    <property type="match status" value="1"/>
</dbReference>
<name>A0A1G4IE22_TRYEQ</name>
<dbReference type="AlphaFoldDB" id="A0A1G4IE22"/>